<dbReference type="Proteomes" id="UP000682733">
    <property type="component" value="Unassembled WGS sequence"/>
</dbReference>
<keyword evidence="6" id="KW-0597">Phosphoprotein</keyword>
<dbReference type="EMBL" id="CAJNOQ010000125">
    <property type="protein sequence ID" value="CAF0760554.1"/>
    <property type="molecule type" value="Genomic_DNA"/>
</dbReference>
<evidence type="ECO:0000259" key="11">
    <source>
        <dbReference type="PROSITE" id="PS50002"/>
    </source>
</evidence>
<evidence type="ECO:0000313" key="16">
    <source>
        <dbReference type="Proteomes" id="UP000663829"/>
    </source>
</evidence>
<evidence type="ECO:0000256" key="6">
    <source>
        <dbReference type="ARBA" id="ARBA00022553"/>
    </source>
</evidence>
<keyword evidence="9" id="KW-0966">Cell projection</keyword>
<name>A0A813PZI7_9BILA</name>
<dbReference type="EMBL" id="CAJOBC010000125">
    <property type="protein sequence ID" value="CAF3541377.1"/>
    <property type="molecule type" value="Genomic_DNA"/>
</dbReference>
<dbReference type="SUPFAM" id="SSF50044">
    <property type="entry name" value="SH3-domain"/>
    <property type="match status" value="1"/>
</dbReference>
<keyword evidence="4 10" id="KW-0728">SH3 domain</keyword>
<dbReference type="PROSITE" id="PS50002">
    <property type="entry name" value="SH3"/>
    <property type="match status" value="1"/>
</dbReference>
<dbReference type="AlphaFoldDB" id="A0A813PZI7"/>
<dbReference type="FunFam" id="2.30.30.40:FF:000002">
    <property type="entry name" value="abl interactor 1 isoform X1"/>
    <property type="match status" value="1"/>
</dbReference>
<keyword evidence="8" id="KW-0206">Cytoskeleton</keyword>
<evidence type="ECO:0000256" key="10">
    <source>
        <dbReference type="PROSITE-ProRule" id="PRU00192"/>
    </source>
</evidence>
<dbReference type="OrthoDB" id="2159336at2759"/>
<evidence type="ECO:0000256" key="5">
    <source>
        <dbReference type="ARBA" id="ARBA00022490"/>
    </source>
</evidence>
<dbReference type="EMBL" id="CAJOBA010007864">
    <property type="protein sequence ID" value="CAF3814575.1"/>
    <property type="molecule type" value="Genomic_DNA"/>
</dbReference>
<dbReference type="InterPro" id="IPR036028">
    <property type="entry name" value="SH3-like_dom_sf"/>
</dbReference>
<dbReference type="Pfam" id="PF00018">
    <property type="entry name" value="SH3_1"/>
    <property type="match status" value="1"/>
</dbReference>
<gene>
    <name evidence="12" type="ORF">GPM918_LOCUS1360</name>
    <name evidence="13" type="ORF">OVA965_LOCUS16761</name>
    <name evidence="14" type="ORF">SRO942_LOCUS1360</name>
    <name evidence="15" type="ORF">TMI583_LOCUS16771</name>
</gene>
<dbReference type="InterPro" id="IPR028455">
    <property type="entry name" value="ABI3_SH3"/>
</dbReference>
<dbReference type="GO" id="GO:0030027">
    <property type="term" value="C:lamellipodium"/>
    <property type="evidence" value="ECO:0007669"/>
    <property type="project" value="UniProtKB-SubCell"/>
</dbReference>
<keyword evidence="5" id="KW-0963">Cytoplasm</keyword>
<dbReference type="InterPro" id="IPR001452">
    <property type="entry name" value="SH3_domain"/>
</dbReference>
<dbReference type="PANTHER" id="PTHR14167">
    <property type="entry name" value="SH3 DOMAIN-CONTAINING"/>
    <property type="match status" value="1"/>
</dbReference>
<organism evidence="12 16">
    <name type="scientific">Didymodactylos carnosus</name>
    <dbReference type="NCBI Taxonomy" id="1234261"/>
    <lineage>
        <taxon>Eukaryota</taxon>
        <taxon>Metazoa</taxon>
        <taxon>Spiralia</taxon>
        <taxon>Gnathifera</taxon>
        <taxon>Rotifera</taxon>
        <taxon>Eurotatoria</taxon>
        <taxon>Bdelloidea</taxon>
        <taxon>Philodinida</taxon>
        <taxon>Philodinidae</taxon>
        <taxon>Didymodactylos</taxon>
    </lineage>
</organism>
<evidence type="ECO:0000256" key="7">
    <source>
        <dbReference type="ARBA" id="ARBA00023054"/>
    </source>
</evidence>
<comment type="similarity">
    <text evidence="3">Belongs to the ABI family.</text>
</comment>
<dbReference type="Proteomes" id="UP000663829">
    <property type="component" value="Unassembled WGS sequence"/>
</dbReference>
<evidence type="ECO:0000313" key="13">
    <source>
        <dbReference type="EMBL" id="CAF1046666.1"/>
    </source>
</evidence>
<dbReference type="Gene3D" id="2.30.30.40">
    <property type="entry name" value="SH3 Domains"/>
    <property type="match status" value="1"/>
</dbReference>
<feature type="domain" description="SH3" evidence="11">
    <location>
        <begin position="107"/>
        <end position="167"/>
    </location>
</feature>
<evidence type="ECO:0000256" key="1">
    <source>
        <dbReference type="ARBA" id="ARBA00004245"/>
    </source>
</evidence>
<dbReference type="InterPro" id="IPR050384">
    <property type="entry name" value="Endophilin_SH3RF"/>
</dbReference>
<evidence type="ECO:0000256" key="2">
    <source>
        <dbReference type="ARBA" id="ARBA00004510"/>
    </source>
</evidence>
<comment type="subcellular location">
    <subcellularLocation>
        <location evidence="2">Cell projection</location>
        <location evidence="2">Lamellipodium</location>
    </subcellularLocation>
    <subcellularLocation>
        <location evidence="1">Cytoplasm</location>
        <location evidence="1">Cytoskeleton</location>
    </subcellularLocation>
</comment>
<reference evidence="12" key="1">
    <citation type="submission" date="2021-02" db="EMBL/GenBank/DDBJ databases">
        <authorList>
            <person name="Nowell W R."/>
        </authorList>
    </citation>
    <scope>NUCLEOTIDE SEQUENCE</scope>
</reference>
<dbReference type="Proteomes" id="UP000677228">
    <property type="component" value="Unassembled WGS sequence"/>
</dbReference>
<sequence>MHQPQYNPQILVNASNPCDILHQSSAIRSRSQPPSVIGSIRLTSGMDSYDPTQATSVVTNGNNESYLPQFIPKAPSHFFEACATLPRKQRGYGRGKSGDDFDWAPAEYLEKVIAIYDYESQREDELTFQENTIIFVITKNDDGWYEGIMQPGIRGLFPGNYVEHLLD</sequence>
<evidence type="ECO:0000313" key="14">
    <source>
        <dbReference type="EMBL" id="CAF3541377.1"/>
    </source>
</evidence>
<evidence type="ECO:0000313" key="15">
    <source>
        <dbReference type="EMBL" id="CAF3814575.1"/>
    </source>
</evidence>
<dbReference type="CDD" id="cd11826">
    <property type="entry name" value="SH3_Abi"/>
    <property type="match status" value="1"/>
</dbReference>
<keyword evidence="16" id="KW-1185">Reference proteome</keyword>
<proteinExistence type="inferred from homology"/>
<dbReference type="EMBL" id="CAJNOK010007852">
    <property type="protein sequence ID" value="CAF1046666.1"/>
    <property type="molecule type" value="Genomic_DNA"/>
</dbReference>
<keyword evidence="7" id="KW-0175">Coiled coil</keyword>
<evidence type="ECO:0000256" key="8">
    <source>
        <dbReference type="ARBA" id="ARBA00023212"/>
    </source>
</evidence>
<dbReference type="PRINTS" id="PR00452">
    <property type="entry name" value="SH3DOMAIN"/>
</dbReference>
<evidence type="ECO:0000313" key="12">
    <source>
        <dbReference type="EMBL" id="CAF0760554.1"/>
    </source>
</evidence>
<protein>
    <recommendedName>
        <fullName evidence="11">SH3 domain-containing protein</fullName>
    </recommendedName>
</protein>
<accession>A0A813PZI7</accession>
<evidence type="ECO:0000256" key="4">
    <source>
        <dbReference type="ARBA" id="ARBA00022443"/>
    </source>
</evidence>
<evidence type="ECO:0000256" key="9">
    <source>
        <dbReference type="ARBA" id="ARBA00023273"/>
    </source>
</evidence>
<comment type="caution">
    <text evidence="12">The sequence shown here is derived from an EMBL/GenBank/DDBJ whole genome shotgun (WGS) entry which is preliminary data.</text>
</comment>
<dbReference type="GO" id="GO:0005856">
    <property type="term" value="C:cytoskeleton"/>
    <property type="evidence" value="ECO:0007669"/>
    <property type="project" value="UniProtKB-SubCell"/>
</dbReference>
<dbReference type="SMART" id="SM00326">
    <property type="entry name" value="SH3"/>
    <property type="match status" value="1"/>
</dbReference>
<evidence type="ECO:0000256" key="3">
    <source>
        <dbReference type="ARBA" id="ARBA00010020"/>
    </source>
</evidence>
<dbReference type="Proteomes" id="UP000681722">
    <property type="component" value="Unassembled WGS sequence"/>
</dbReference>